<proteinExistence type="predicted"/>
<reference evidence="2 3" key="1">
    <citation type="submission" date="2022-04" db="EMBL/GenBank/DDBJ databases">
        <title>Halobacillus sp. isolated from saltern.</title>
        <authorList>
            <person name="Won M."/>
            <person name="Lee C.-M."/>
            <person name="Woen H.-Y."/>
            <person name="Kwon S.-W."/>
        </authorList>
    </citation>
    <scope>NUCLEOTIDE SEQUENCE [LARGE SCALE GENOMIC DNA]</scope>
    <source>
        <strain evidence="2 3">SSBR10-3</strain>
    </source>
</reference>
<dbReference type="InterPro" id="IPR041726">
    <property type="entry name" value="ACAD10_11_N"/>
</dbReference>
<keyword evidence="3" id="KW-1185">Reference proteome</keyword>
<organism evidence="2 3">
    <name type="scientific">Halobacillus salinarum</name>
    <dbReference type="NCBI Taxonomy" id="2932257"/>
    <lineage>
        <taxon>Bacteria</taxon>
        <taxon>Bacillati</taxon>
        <taxon>Bacillota</taxon>
        <taxon>Bacilli</taxon>
        <taxon>Bacillales</taxon>
        <taxon>Bacillaceae</taxon>
        <taxon>Halobacillus</taxon>
    </lineage>
</organism>
<gene>
    <name evidence="2" type="ORF">MUN89_18665</name>
</gene>
<dbReference type="RefSeq" id="WP_244709386.1">
    <property type="nucleotide sequence ID" value="NZ_CP095073.1"/>
</dbReference>
<dbReference type="InterPro" id="IPR052898">
    <property type="entry name" value="ACAD10-like"/>
</dbReference>
<feature type="domain" description="Aminoglycoside phosphotransferase" evidence="1">
    <location>
        <begin position="38"/>
        <end position="266"/>
    </location>
</feature>
<evidence type="ECO:0000259" key="1">
    <source>
        <dbReference type="Pfam" id="PF01636"/>
    </source>
</evidence>
<dbReference type="Proteomes" id="UP000831787">
    <property type="component" value="Chromosome"/>
</dbReference>
<name>A0ABY4EIJ5_9BACI</name>
<dbReference type="Gene3D" id="3.90.1200.10">
    <property type="match status" value="1"/>
</dbReference>
<dbReference type="Gene3D" id="3.30.200.20">
    <property type="entry name" value="Phosphorylase Kinase, domain 1"/>
    <property type="match status" value="1"/>
</dbReference>
<sequence length="353" mass="40513">MVRTENTQSVRKGEELDTRVLEEFLKAHVAGFPDSHLEIRQFGAGHSNLTYELKAGDWQSVLRRPPKGPVAPKAHDMKREYSLLKAVHPVFPLAPAPILFNNQLFKFPFFLMERRKGIVFDSDIPNELLSCPNLGEKLSETMVERLVELHTIDYQKTDLAAMVKPEGFMERQVHGWIQRFERAGTDDVDSGSRVIQWLKNHIPENTEAAVIHYDYKFNNAMFDSTDPCKMTGLFDWEMATVGDPLADLGAAMSYWIEDSDPELLKNGLGKPPVTVKKGFYTRRKFIERYAEKSGRNIDQIKIYLTFAYFKLAGIVQQIYYRYKNGQTNDPRFAHMNQFVNALLKQAEQQAGLS</sequence>
<evidence type="ECO:0000313" key="2">
    <source>
        <dbReference type="EMBL" id="UOQ43873.1"/>
    </source>
</evidence>
<dbReference type="InterPro" id="IPR002575">
    <property type="entry name" value="Aminoglycoside_PTrfase"/>
</dbReference>
<dbReference type="InterPro" id="IPR011009">
    <property type="entry name" value="Kinase-like_dom_sf"/>
</dbReference>
<dbReference type="CDD" id="cd05154">
    <property type="entry name" value="ACAD10_11_N-like"/>
    <property type="match status" value="1"/>
</dbReference>
<dbReference type="PANTHER" id="PTHR47829:SF1">
    <property type="entry name" value="HAD FAMILY PHOSPHATASE"/>
    <property type="match status" value="1"/>
</dbReference>
<dbReference type="PANTHER" id="PTHR47829">
    <property type="entry name" value="HYDROLASE, PUTATIVE (AFU_ORTHOLOGUE AFUA_1G12880)-RELATED"/>
    <property type="match status" value="1"/>
</dbReference>
<protein>
    <submittedName>
        <fullName evidence="2">Phosphotransferase family protein</fullName>
    </submittedName>
</protein>
<dbReference type="Pfam" id="PF01636">
    <property type="entry name" value="APH"/>
    <property type="match status" value="1"/>
</dbReference>
<dbReference type="SUPFAM" id="SSF56112">
    <property type="entry name" value="Protein kinase-like (PK-like)"/>
    <property type="match status" value="1"/>
</dbReference>
<evidence type="ECO:0000313" key="3">
    <source>
        <dbReference type="Proteomes" id="UP000831787"/>
    </source>
</evidence>
<accession>A0ABY4EIJ5</accession>
<dbReference type="EMBL" id="CP095073">
    <property type="protein sequence ID" value="UOQ43873.1"/>
    <property type="molecule type" value="Genomic_DNA"/>
</dbReference>